<sequence length="285" mass="32433">MPTFSGMQGHENSAAETGRSDPKLAEEKREPGELNARARALRLLRDAGIPFVVGGAYAYAHHTGLHRDTKDLDLFLTKADADRAIAVFEASGWRTERDTHGWLHKAFWEDWLIDFIFGSANGLVMVDDAWLKHGEEGEVLGQPCLIAPVEEIIWSKAFVLERDRFDGAELNHLLLAAGERLDWKRLLQRFDRYWEVLLGHLMFFRFAYPSDRENVPAWVMMGLLARGFDSVRGGNWSGQLCRGNLLSPVAYRVDIEERGYENGRAWDELERKRAGPSVEDLPSKH</sequence>
<dbReference type="SUPFAM" id="SSF81301">
    <property type="entry name" value="Nucleotidyltransferase"/>
    <property type="match status" value="1"/>
</dbReference>
<reference evidence="2 3" key="1">
    <citation type="submission" date="2023-12" db="EMBL/GenBank/DDBJ databases">
        <title>the genome sequence of Hyalangium sp. s54d21.</title>
        <authorList>
            <person name="Zhang X."/>
        </authorList>
    </citation>
    <scope>NUCLEOTIDE SEQUENCE [LARGE SCALE GENOMIC DNA]</scope>
    <source>
        <strain evidence="3">s54d21</strain>
    </source>
</reference>
<proteinExistence type="predicted"/>
<evidence type="ECO:0000313" key="2">
    <source>
        <dbReference type="EMBL" id="MDY7228981.1"/>
    </source>
</evidence>
<dbReference type="Pfam" id="PF09970">
    <property type="entry name" value="DUF2204"/>
    <property type="match status" value="1"/>
</dbReference>
<evidence type="ECO:0000313" key="3">
    <source>
        <dbReference type="Proteomes" id="UP001291309"/>
    </source>
</evidence>
<protein>
    <submittedName>
        <fullName evidence="2">Nucleotidyltransferase</fullName>
    </submittedName>
</protein>
<dbReference type="Gene3D" id="3.30.460.40">
    <property type="match status" value="1"/>
</dbReference>
<dbReference type="RefSeq" id="WP_321547707.1">
    <property type="nucleotide sequence ID" value="NZ_JAXIVS010000007.1"/>
</dbReference>
<gene>
    <name evidence="2" type="ORF">SYV04_21360</name>
</gene>
<organism evidence="2 3">
    <name type="scientific">Hyalangium rubrum</name>
    <dbReference type="NCBI Taxonomy" id="3103134"/>
    <lineage>
        <taxon>Bacteria</taxon>
        <taxon>Pseudomonadati</taxon>
        <taxon>Myxococcota</taxon>
        <taxon>Myxococcia</taxon>
        <taxon>Myxococcales</taxon>
        <taxon>Cystobacterineae</taxon>
        <taxon>Archangiaceae</taxon>
        <taxon>Hyalangium</taxon>
    </lineage>
</organism>
<name>A0ABU5H679_9BACT</name>
<accession>A0ABU5H679</accession>
<dbReference type="InterPro" id="IPR043519">
    <property type="entry name" value="NT_sf"/>
</dbReference>
<feature type="compositionally biased region" description="Basic and acidic residues" evidence="1">
    <location>
        <begin position="18"/>
        <end position="31"/>
    </location>
</feature>
<evidence type="ECO:0000256" key="1">
    <source>
        <dbReference type="SAM" id="MobiDB-lite"/>
    </source>
</evidence>
<dbReference type="Proteomes" id="UP001291309">
    <property type="component" value="Unassembled WGS sequence"/>
</dbReference>
<feature type="region of interest" description="Disordered" evidence="1">
    <location>
        <begin position="1"/>
        <end position="31"/>
    </location>
</feature>
<dbReference type="EMBL" id="JAXIVS010000007">
    <property type="protein sequence ID" value="MDY7228981.1"/>
    <property type="molecule type" value="Genomic_DNA"/>
</dbReference>
<dbReference type="InterPro" id="IPR018700">
    <property type="entry name" value="DUF2204"/>
</dbReference>
<keyword evidence="3" id="KW-1185">Reference proteome</keyword>
<comment type="caution">
    <text evidence="2">The sequence shown here is derived from an EMBL/GenBank/DDBJ whole genome shotgun (WGS) entry which is preliminary data.</text>
</comment>